<dbReference type="PANTHER" id="PTHR43133:SF60">
    <property type="entry name" value="RNA POLYMERASE SIGMA FACTOR SIGV"/>
    <property type="match status" value="1"/>
</dbReference>
<evidence type="ECO:0000256" key="4">
    <source>
        <dbReference type="ARBA" id="ARBA00023163"/>
    </source>
</evidence>
<keyword evidence="8" id="KW-1185">Reference proteome</keyword>
<dbReference type="GO" id="GO:0003677">
    <property type="term" value="F:DNA binding"/>
    <property type="evidence" value="ECO:0007669"/>
    <property type="project" value="InterPro"/>
</dbReference>
<dbReference type="GO" id="GO:0006352">
    <property type="term" value="P:DNA-templated transcription initiation"/>
    <property type="evidence" value="ECO:0007669"/>
    <property type="project" value="InterPro"/>
</dbReference>
<feature type="domain" description="RNA polymerase sigma-70 region 2" evidence="5">
    <location>
        <begin position="23"/>
        <end position="89"/>
    </location>
</feature>
<keyword evidence="3" id="KW-0731">Sigma factor</keyword>
<keyword evidence="4" id="KW-0804">Transcription</keyword>
<dbReference type="NCBIfam" id="TIGR02937">
    <property type="entry name" value="sigma70-ECF"/>
    <property type="match status" value="1"/>
</dbReference>
<dbReference type="InterPro" id="IPR039425">
    <property type="entry name" value="RNA_pol_sigma-70-like"/>
</dbReference>
<dbReference type="SUPFAM" id="SSF88659">
    <property type="entry name" value="Sigma3 and sigma4 domains of RNA polymerase sigma factors"/>
    <property type="match status" value="1"/>
</dbReference>
<dbReference type="AlphaFoldDB" id="A0A1D2YX38"/>
<dbReference type="STRING" id="337097.BHF71_05430"/>
<evidence type="ECO:0000313" key="8">
    <source>
        <dbReference type="Proteomes" id="UP000243739"/>
    </source>
</evidence>
<dbReference type="Pfam" id="PF08281">
    <property type="entry name" value="Sigma70_r4_2"/>
    <property type="match status" value="1"/>
</dbReference>
<feature type="domain" description="RNA polymerase sigma factor 70 region 4 type 2" evidence="6">
    <location>
        <begin position="128"/>
        <end position="178"/>
    </location>
</feature>
<dbReference type="InterPro" id="IPR013325">
    <property type="entry name" value="RNA_pol_sigma_r2"/>
</dbReference>
<dbReference type="Pfam" id="PF04542">
    <property type="entry name" value="Sigma70_r2"/>
    <property type="match status" value="1"/>
</dbReference>
<proteinExistence type="inferred from homology"/>
<dbReference type="OrthoDB" id="9785675at2"/>
<evidence type="ECO:0000259" key="6">
    <source>
        <dbReference type="Pfam" id="PF08281"/>
    </source>
</evidence>
<gene>
    <name evidence="7" type="ORF">BHF71_05430</name>
</gene>
<keyword evidence="2" id="KW-0805">Transcription regulation</keyword>
<dbReference type="CDD" id="cd06171">
    <property type="entry name" value="Sigma70_r4"/>
    <property type="match status" value="1"/>
</dbReference>
<dbReference type="GO" id="GO:0016987">
    <property type="term" value="F:sigma factor activity"/>
    <property type="evidence" value="ECO:0007669"/>
    <property type="project" value="UniProtKB-KW"/>
</dbReference>
<dbReference type="NCBIfam" id="NF007223">
    <property type="entry name" value="PRK09641.1"/>
    <property type="match status" value="1"/>
</dbReference>
<dbReference type="RefSeq" id="WP_069655867.1">
    <property type="nucleotide sequence ID" value="NZ_MIJF01000004.1"/>
</dbReference>
<evidence type="ECO:0000256" key="1">
    <source>
        <dbReference type="ARBA" id="ARBA00010641"/>
    </source>
</evidence>
<dbReference type="InterPro" id="IPR036388">
    <property type="entry name" value="WH-like_DNA-bd_sf"/>
</dbReference>
<dbReference type="Gene3D" id="1.10.1740.10">
    <property type="match status" value="1"/>
</dbReference>
<reference evidence="7 8" key="1">
    <citation type="submission" date="2016-09" db="EMBL/GenBank/DDBJ databases">
        <title>Draft genome sequence for the type strain of Vulcanibacillus modesticaldus BR, a strictly anaerobic, moderately thermophilic, and nitrate-reducing bacterium from deep sea-hydrothermal vents of the Mid-Atlantic Ridge.</title>
        <authorList>
            <person name="Abin C.A."/>
            <person name="Hollibaugh J.T."/>
        </authorList>
    </citation>
    <scope>NUCLEOTIDE SEQUENCE [LARGE SCALE GENOMIC DNA]</scope>
    <source>
        <strain evidence="7 8">BR</strain>
    </source>
</reference>
<comment type="similarity">
    <text evidence="1">Belongs to the sigma-70 factor family. ECF subfamily.</text>
</comment>
<name>A0A1D2YX38_9BACI</name>
<evidence type="ECO:0000256" key="2">
    <source>
        <dbReference type="ARBA" id="ARBA00023015"/>
    </source>
</evidence>
<dbReference type="InterPro" id="IPR007627">
    <property type="entry name" value="RNA_pol_sigma70_r2"/>
</dbReference>
<dbReference type="InterPro" id="IPR013249">
    <property type="entry name" value="RNA_pol_sigma70_r4_t2"/>
</dbReference>
<comment type="caution">
    <text evidence="7">The sequence shown here is derived from an EMBL/GenBank/DDBJ whole genome shotgun (WGS) entry which is preliminary data.</text>
</comment>
<dbReference type="EMBL" id="MIJF01000004">
    <property type="protein sequence ID" value="OEG00230.1"/>
    <property type="molecule type" value="Genomic_DNA"/>
</dbReference>
<protein>
    <submittedName>
        <fullName evidence="7">RNA polymerase sigma factor SigW</fullName>
    </submittedName>
</protein>
<evidence type="ECO:0000313" key="7">
    <source>
        <dbReference type="EMBL" id="OEG00230.1"/>
    </source>
</evidence>
<dbReference type="InterPro" id="IPR014284">
    <property type="entry name" value="RNA_pol_sigma-70_dom"/>
</dbReference>
<dbReference type="SUPFAM" id="SSF88946">
    <property type="entry name" value="Sigma2 domain of RNA polymerase sigma factors"/>
    <property type="match status" value="1"/>
</dbReference>
<evidence type="ECO:0000256" key="3">
    <source>
        <dbReference type="ARBA" id="ARBA00023082"/>
    </source>
</evidence>
<dbReference type="Gene3D" id="1.10.10.10">
    <property type="entry name" value="Winged helix-like DNA-binding domain superfamily/Winged helix DNA-binding domain"/>
    <property type="match status" value="1"/>
</dbReference>
<evidence type="ECO:0000259" key="5">
    <source>
        <dbReference type="Pfam" id="PF04542"/>
    </source>
</evidence>
<accession>A0A1D2YX38</accession>
<organism evidence="7 8">
    <name type="scientific">Vulcanibacillus modesticaldus</name>
    <dbReference type="NCBI Taxonomy" id="337097"/>
    <lineage>
        <taxon>Bacteria</taxon>
        <taxon>Bacillati</taxon>
        <taxon>Bacillota</taxon>
        <taxon>Bacilli</taxon>
        <taxon>Bacillales</taxon>
        <taxon>Bacillaceae</taxon>
        <taxon>Vulcanibacillus</taxon>
    </lineage>
</organism>
<dbReference type="PANTHER" id="PTHR43133">
    <property type="entry name" value="RNA POLYMERASE ECF-TYPE SIGMA FACTO"/>
    <property type="match status" value="1"/>
</dbReference>
<dbReference type="InterPro" id="IPR013324">
    <property type="entry name" value="RNA_pol_sigma_r3/r4-like"/>
</dbReference>
<dbReference type="Proteomes" id="UP000243739">
    <property type="component" value="Unassembled WGS sequence"/>
</dbReference>
<sequence length="200" mass="23873">MNFVDNKLIRKAKAGDMQAFAELVYQYKDKIFNLAYRMLGNTQEAEDVSQETFLRVYSNIDRYDEKYKFSTWIYKIATNLSIDRIRKRRTTYSLDDYWNEEEGLDWYTRLPNQSIGPEESIISNEEINQVHKAILNLPEKYRVIMTLRYVEDLSIKEISEIVNLPISTVKTRLLRGREYIRKEISNKYTTVDRSGKYEMS</sequence>